<sequence length="443" mass="48583">MSSVWRNWAGNEEARPRRVLRPTSTDGVAAAVKDAVGDGLRVKPVGSGHSFSGAAVAPDVQLLLDGMDGLCSLDGTTGLVTVEAGMPLWKLSPLLAAHGLALENMGDIDRQTISGAISTGTHGSGVRFGGIATQVRALELVLADGTVATCSPTERPDLFAAARVGLGALGVLTRVTLQCVPLFALHARDTAMQVGETLEKAQEFADSNDHFEFFWFPHSTTTLTRRFRRLPGDAPLKPIGAFSRRLDETVSGLGFEGLNRLGTRFPALVRPIARFAARAMSSREWTDHSYKVYASVRDVRFHEGEFAIPRERAADALRELKRWIDAHDERVSFPLEVRFSAADDIWLSTAQGRDTCYIAFHQYHRMPYQRYFRACQDILGGYGGRPHWGKMHDLDAAGLRSRYDRFDDFVALRDTLDPTGVFANPYLDRVLGQAPDAPARGTA</sequence>
<dbReference type="InterPro" id="IPR007173">
    <property type="entry name" value="ALO_C"/>
</dbReference>
<dbReference type="Gene3D" id="3.30.465.10">
    <property type="match status" value="1"/>
</dbReference>
<dbReference type="GO" id="GO:0003885">
    <property type="term" value="F:D-arabinono-1,4-lactone oxidase activity"/>
    <property type="evidence" value="ECO:0007669"/>
    <property type="project" value="InterPro"/>
</dbReference>
<dbReference type="InterPro" id="IPR016166">
    <property type="entry name" value="FAD-bd_PCMH"/>
</dbReference>
<dbReference type="SUPFAM" id="SSF56176">
    <property type="entry name" value="FAD-binding/transporter-associated domain-like"/>
    <property type="match status" value="1"/>
</dbReference>
<dbReference type="GO" id="GO:0080049">
    <property type="term" value="F:L-gulono-1,4-lactone dehydrogenase activity"/>
    <property type="evidence" value="ECO:0007669"/>
    <property type="project" value="TreeGrafter"/>
</dbReference>
<dbReference type="KEGG" id="slau:SLA_0516"/>
<reference evidence="3 4" key="1">
    <citation type="journal article" date="2016" name="Genome Announc.">
        <title>Complete Genome Sequence of Thiostrepton-Producing Streptomyces laurentii ATCC 31255.</title>
        <authorList>
            <person name="Doi K."/>
            <person name="Fujino Y."/>
            <person name="Nagayoshi Y."/>
            <person name="Ohshima T."/>
            <person name="Ogata S."/>
        </authorList>
    </citation>
    <scope>NUCLEOTIDE SEQUENCE [LARGE SCALE GENOMIC DNA]</scope>
    <source>
        <strain evidence="3 4">ATCC 31255</strain>
    </source>
</reference>
<dbReference type="InterPro" id="IPR006094">
    <property type="entry name" value="Oxid_FAD_bind_N"/>
</dbReference>
<dbReference type="PANTHER" id="PTHR43762:SF1">
    <property type="entry name" value="D-ARABINONO-1,4-LACTONE OXIDASE"/>
    <property type="match status" value="1"/>
</dbReference>
<evidence type="ECO:0000259" key="2">
    <source>
        <dbReference type="PROSITE" id="PS51387"/>
    </source>
</evidence>
<dbReference type="EMBL" id="AP017424">
    <property type="protein sequence ID" value="BAU81471.1"/>
    <property type="molecule type" value="Genomic_DNA"/>
</dbReference>
<dbReference type="InterPro" id="IPR036318">
    <property type="entry name" value="FAD-bd_PCMH-like_sf"/>
</dbReference>
<dbReference type="NCBIfam" id="TIGR01679">
    <property type="entry name" value="bact_FAD_ox"/>
    <property type="match status" value="1"/>
</dbReference>
<dbReference type="GO" id="GO:0016020">
    <property type="term" value="C:membrane"/>
    <property type="evidence" value="ECO:0007669"/>
    <property type="project" value="InterPro"/>
</dbReference>
<dbReference type="Gene3D" id="3.30.70.2520">
    <property type="match status" value="1"/>
</dbReference>
<feature type="domain" description="FAD-binding PCMH-type" evidence="2">
    <location>
        <begin position="12"/>
        <end position="182"/>
    </location>
</feature>
<evidence type="ECO:0000313" key="3">
    <source>
        <dbReference type="EMBL" id="BAU81471.1"/>
    </source>
</evidence>
<name>A0A160NV44_STRLU</name>
<dbReference type="Pfam" id="PF01565">
    <property type="entry name" value="FAD_binding_4"/>
    <property type="match status" value="1"/>
</dbReference>
<keyword evidence="1" id="KW-0560">Oxidoreductase</keyword>
<evidence type="ECO:0000256" key="1">
    <source>
        <dbReference type="ARBA" id="ARBA00023002"/>
    </source>
</evidence>
<dbReference type="InterPro" id="IPR010031">
    <property type="entry name" value="FAD_lactone_oxidase-like"/>
</dbReference>
<protein>
    <submittedName>
        <fullName evidence="3">L-gulonolactone oxidase</fullName>
    </submittedName>
</protein>
<proteinExistence type="predicted"/>
<dbReference type="PANTHER" id="PTHR43762">
    <property type="entry name" value="L-GULONOLACTONE OXIDASE"/>
    <property type="match status" value="1"/>
</dbReference>
<dbReference type="AlphaFoldDB" id="A0A160NV44"/>
<dbReference type="InterPro" id="IPR016167">
    <property type="entry name" value="FAD-bd_PCMH_sub1"/>
</dbReference>
<dbReference type="PROSITE" id="PS51387">
    <property type="entry name" value="FAD_PCMH"/>
    <property type="match status" value="1"/>
</dbReference>
<dbReference type="Pfam" id="PF04030">
    <property type="entry name" value="ALO"/>
    <property type="match status" value="1"/>
</dbReference>
<accession>A0A160NV44</accession>
<dbReference type="GO" id="GO:0071949">
    <property type="term" value="F:FAD binding"/>
    <property type="evidence" value="ECO:0007669"/>
    <property type="project" value="InterPro"/>
</dbReference>
<organism evidence="3 4">
    <name type="scientific">Streptomyces laurentii</name>
    <dbReference type="NCBI Taxonomy" id="39478"/>
    <lineage>
        <taxon>Bacteria</taxon>
        <taxon>Bacillati</taxon>
        <taxon>Actinomycetota</taxon>
        <taxon>Actinomycetes</taxon>
        <taxon>Kitasatosporales</taxon>
        <taxon>Streptomycetaceae</taxon>
        <taxon>Streptomyces</taxon>
    </lineage>
</organism>
<dbReference type="Gene3D" id="3.30.43.10">
    <property type="entry name" value="Uridine Diphospho-n-acetylenolpyruvylglucosamine Reductase, domain 2"/>
    <property type="match status" value="1"/>
</dbReference>
<dbReference type="Gene3D" id="1.10.45.10">
    <property type="entry name" value="Vanillyl-alcohol Oxidase, Chain A, domain 4"/>
    <property type="match status" value="1"/>
</dbReference>
<dbReference type="InterPro" id="IPR016171">
    <property type="entry name" value="Vanillyl_alc_oxidase_C-sub2"/>
</dbReference>
<gene>
    <name evidence="3" type="ORF">SLA_0516</name>
</gene>
<evidence type="ECO:0000313" key="4">
    <source>
        <dbReference type="Proteomes" id="UP000217676"/>
    </source>
</evidence>
<dbReference type="InterPro" id="IPR016169">
    <property type="entry name" value="FAD-bd_PCMH_sub2"/>
</dbReference>
<dbReference type="Proteomes" id="UP000217676">
    <property type="component" value="Chromosome"/>
</dbReference>
<keyword evidence="4" id="KW-1185">Reference proteome</keyword>
<dbReference type="PIRSF" id="PIRSF000136">
    <property type="entry name" value="LGO_GLO"/>
    <property type="match status" value="1"/>
</dbReference>